<keyword evidence="3" id="KW-1185">Reference proteome</keyword>
<accession>A0ABP6D493</accession>
<dbReference type="Pfam" id="PF10022">
    <property type="entry name" value="DUF2264"/>
    <property type="match status" value="1"/>
</dbReference>
<sequence>MELRAQWESVADDLLASVRPYAAGAEINLPGRASWSRCDGLEGFARTFLLAAFRVAGGGPAELLEPYAEGLSLGPATWPSITGRFQPMVESASLAIGLWLTREQLWDRLTPAVQEDLATWLGGALRHEPVDNNWRLFPVMVAGFLEAAGRPADPVEPVEPVDGLARIEPWYVGDGWYGDGPGRSFDHYNGWALHFYPVLLRWLRGEEPGVYGRRLAEFLDGYAHLFDDNGAMLYQGRSLTYRFGAAASFFLGALTGTTPLTPGQTRRVTAGVLRYFLERGALSDDGLLTLGWHGPHEATLQPYSGSASPYWAAKAFVGLLLPPDHRVWTDAEELIQPTVRALRGPGFVIQNPDGIARLLNHGAEGHPGDPLYDRLAYSTRTAPTGADNHFGLVIDGAVTTRGPLESLGADTEDDDLAWAASAHHPVERPEARIESVSVAAGPVELRLHRVHGFTGTVRQTGWAVTPDGPVAHLRPLAGFDRQETLLDPAGTAFGAPSTTLALEGAPADGIAASIVLLGAADEGGASVLHHGDRTDVVLGARRFTVVWPSEPDDETVRRSGRARRVHLELQR</sequence>
<dbReference type="EMBL" id="BAAATD010000016">
    <property type="protein sequence ID" value="GAA2631968.1"/>
    <property type="molecule type" value="Genomic_DNA"/>
</dbReference>
<evidence type="ECO:0000259" key="1">
    <source>
        <dbReference type="Pfam" id="PF10022"/>
    </source>
</evidence>
<protein>
    <submittedName>
        <fullName evidence="2">DUF2264 domain-containing protein</fullName>
    </submittedName>
</protein>
<organism evidence="2 3">
    <name type="scientific">Actinomadura fulvescens</name>
    <dbReference type="NCBI Taxonomy" id="46160"/>
    <lineage>
        <taxon>Bacteria</taxon>
        <taxon>Bacillati</taxon>
        <taxon>Actinomycetota</taxon>
        <taxon>Actinomycetes</taxon>
        <taxon>Streptosporangiales</taxon>
        <taxon>Thermomonosporaceae</taxon>
        <taxon>Actinomadura</taxon>
    </lineage>
</organism>
<proteinExistence type="predicted"/>
<evidence type="ECO:0000313" key="2">
    <source>
        <dbReference type="EMBL" id="GAA2631968.1"/>
    </source>
</evidence>
<name>A0ABP6D493_9ACTN</name>
<comment type="caution">
    <text evidence="2">The sequence shown here is derived from an EMBL/GenBank/DDBJ whole genome shotgun (WGS) entry which is preliminary data.</text>
</comment>
<feature type="domain" description="DUF2264" evidence="1">
    <location>
        <begin position="4"/>
        <end position="333"/>
    </location>
</feature>
<evidence type="ECO:0000313" key="3">
    <source>
        <dbReference type="Proteomes" id="UP001501509"/>
    </source>
</evidence>
<dbReference type="Proteomes" id="UP001501509">
    <property type="component" value="Unassembled WGS sequence"/>
</dbReference>
<dbReference type="InterPro" id="IPR016624">
    <property type="entry name" value="UCP014753"/>
</dbReference>
<gene>
    <name evidence="2" type="ORF">GCM10010411_82710</name>
</gene>
<dbReference type="PANTHER" id="PTHR35339">
    <property type="entry name" value="LINALOOL DEHYDRATASE_ISOMERASE DOMAIN-CONTAINING PROTEIN"/>
    <property type="match status" value="1"/>
</dbReference>
<dbReference type="RefSeq" id="WP_344547971.1">
    <property type="nucleotide sequence ID" value="NZ_BAAATD010000016.1"/>
</dbReference>
<dbReference type="InterPro" id="IPR049349">
    <property type="entry name" value="DUF2264_N"/>
</dbReference>
<reference evidence="3" key="1">
    <citation type="journal article" date="2019" name="Int. J. Syst. Evol. Microbiol.">
        <title>The Global Catalogue of Microorganisms (GCM) 10K type strain sequencing project: providing services to taxonomists for standard genome sequencing and annotation.</title>
        <authorList>
            <consortium name="The Broad Institute Genomics Platform"/>
            <consortium name="The Broad Institute Genome Sequencing Center for Infectious Disease"/>
            <person name="Wu L."/>
            <person name="Ma J."/>
        </authorList>
    </citation>
    <scope>NUCLEOTIDE SEQUENCE [LARGE SCALE GENOMIC DNA]</scope>
    <source>
        <strain evidence="3">JCM 6833</strain>
    </source>
</reference>
<dbReference type="PANTHER" id="PTHR35339:SF4">
    <property type="entry name" value="LINALOOL DEHYDRATASE_ISOMERASE DOMAIN-CONTAINING PROTEIN"/>
    <property type="match status" value="1"/>
</dbReference>